<reference evidence="1 2" key="1">
    <citation type="journal article" date="2017" name="Genome Announc.">
        <title>Draft Genome Sequences of Four Alkaliphilic Bacteria Belonging to the Anaerobacillus Genus.</title>
        <authorList>
            <person name="Bassil N.M."/>
            <person name="Lloyd J.R."/>
        </authorList>
    </citation>
    <scope>NUCLEOTIDE SEQUENCE [LARGE SCALE GENOMIC DNA]</scope>
    <source>
        <strain evidence="1 2">NB2006</strain>
    </source>
</reference>
<gene>
    <name evidence="1" type="ORF">AWH56_018235</name>
</gene>
<name>A0A7S7L579_9BACI</name>
<reference evidence="1 2" key="2">
    <citation type="journal article" date="2019" name="Int. J. Syst. Evol. Microbiol.">
        <title>Anaerobacillus isosaccharinicus sp. nov., an alkaliphilic bacterium which degrades isosaccharinic acid.</title>
        <authorList>
            <person name="Bassil N.M."/>
            <person name="Lloyd J.R."/>
        </authorList>
    </citation>
    <scope>NUCLEOTIDE SEQUENCE [LARGE SCALE GENOMIC DNA]</scope>
    <source>
        <strain evidence="1 2">NB2006</strain>
    </source>
</reference>
<evidence type="ECO:0008006" key="3">
    <source>
        <dbReference type="Google" id="ProtNLM"/>
    </source>
</evidence>
<evidence type="ECO:0000313" key="1">
    <source>
        <dbReference type="EMBL" id="QOY34648.1"/>
    </source>
</evidence>
<dbReference type="KEGG" id="aia:AWH56_018235"/>
<dbReference type="AlphaFoldDB" id="A0A7S7L579"/>
<dbReference type="EMBL" id="CP063356">
    <property type="protein sequence ID" value="QOY34648.1"/>
    <property type="molecule type" value="Genomic_DNA"/>
</dbReference>
<organism evidence="1 2">
    <name type="scientific">Anaerobacillus isosaccharinicus</name>
    <dbReference type="NCBI Taxonomy" id="1532552"/>
    <lineage>
        <taxon>Bacteria</taxon>
        <taxon>Bacillati</taxon>
        <taxon>Bacillota</taxon>
        <taxon>Bacilli</taxon>
        <taxon>Bacillales</taxon>
        <taxon>Bacillaceae</taxon>
        <taxon>Anaerobacillus</taxon>
    </lineage>
</organism>
<evidence type="ECO:0000313" key="2">
    <source>
        <dbReference type="Proteomes" id="UP000180175"/>
    </source>
</evidence>
<dbReference type="Proteomes" id="UP000180175">
    <property type="component" value="Chromosome"/>
</dbReference>
<dbReference type="PROSITE" id="PS51257">
    <property type="entry name" value="PROKAR_LIPOPROTEIN"/>
    <property type="match status" value="1"/>
</dbReference>
<dbReference type="OrthoDB" id="1911879at2"/>
<dbReference type="RefSeq" id="WP_131800533.1">
    <property type="nucleotide sequence ID" value="NZ_CP063356.2"/>
</dbReference>
<accession>A0A7S7L579</accession>
<sequence>MRKATYIKGGMNRQMRVWGLLYLSILILLLGCTNTTIKGEALEPNQIIKVNNTIVKERVEKLEVQKRIGEDNKYELLREITNPEKVEKILLMLEKANWINAKVEMASPPNYKINNKYEIWLTPLNNMLEVVIPSQSKYIKLWGEEAAILFEIIADEKLNE</sequence>
<keyword evidence="2" id="KW-1185">Reference proteome</keyword>
<proteinExistence type="predicted"/>
<protein>
    <recommendedName>
        <fullName evidence="3">Lipoprotein</fullName>
    </recommendedName>
</protein>